<dbReference type="InterPro" id="IPR038078">
    <property type="entry name" value="PhoU-like_sf"/>
</dbReference>
<dbReference type="HOGENOM" id="CLU_1159983_0_0_0"/>
<gene>
    <name evidence="2" type="primary">phoU</name>
    <name evidence="2" type="ORF">DTL3_1303</name>
</gene>
<dbReference type="PANTHER" id="PTHR42930:SF3">
    <property type="entry name" value="PHOSPHATE-SPECIFIC TRANSPORT SYSTEM ACCESSORY PROTEIN PHOU"/>
    <property type="match status" value="1"/>
</dbReference>
<organism evidence="2 3">
    <name type="scientific">Defluviitoga tunisiensis</name>
    <dbReference type="NCBI Taxonomy" id="1006576"/>
    <lineage>
        <taxon>Bacteria</taxon>
        <taxon>Thermotogati</taxon>
        <taxon>Thermotogota</taxon>
        <taxon>Thermotogae</taxon>
        <taxon>Petrotogales</taxon>
        <taxon>Petrotogaceae</taxon>
        <taxon>Defluviitoga</taxon>
    </lineage>
</organism>
<dbReference type="Pfam" id="PF01895">
    <property type="entry name" value="PhoU"/>
    <property type="match status" value="1"/>
</dbReference>
<dbReference type="AlphaFoldDB" id="A0A0C7NRW4"/>
<dbReference type="OrthoDB" id="44217at2"/>
<sequence>MKDEDTYKQVNKIGLNELVRYLNNVLRMGRIVQGMLYKFSDTYLERNIELSKQIVEQDDRLDLMEAELSYVGMHLLSSFNFTGIYLKACFMSLNLVHIFENVGDLFEKNAKINIDILNNPYVINSANFEDAINVTTDNFTNTLSMLSDFVNIEEKRLRTKEVLDIFFKKGKSVCMFHGEVYSLIKAYKSYLYKSKESVKVISLHLEILNNILIFSDLTTNIAENIIWALTGDFYKCRNNDLELFYCLGEE</sequence>
<protein>
    <submittedName>
        <fullName evidence="2">Phosphate uptake regulator PhoU</fullName>
    </submittedName>
</protein>
<dbReference type="STRING" id="1006576.DTL3_1303"/>
<proteinExistence type="predicted"/>
<reference evidence="3" key="1">
    <citation type="submission" date="2014-11" db="EMBL/GenBank/DDBJ databases">
        <authorList>
            <person name="Wibberg D."/>
        </authorList>
    </citation>
    <scope>NUCLEOTIDE SEQUENCE [LARGE SCALE GENOMIC DNA]</scope>
    <source>
        <strain evidence="3">L3</strain>
    </source>
</reference>
<accession>A0A0C7NRW4</accession>
<dbReference type="RefSeq" id="WP_045088013.1">
    <property type="nucleotide sequence ID" value="NZ_LN824141.1"/>
</dbReference>
<dbReference type="EMBL" id="LN824141">
    <property type="protein sequence ID" value="CEP78597.1"/>
    <property type="molecule type" value="Genomic_DNA"/>
</dbReference>
<dbReference type="Proteomes" id="UP000032809">
    <property type="component" value="Chromosome I"/>
</dbReference>
<keyword evidence="3" id="KW-1185">Reference proteome</keyword>
<dbReference type="SUPFAM" id="SSF109755">
    <property type="entry name" value="PhoU-like"/>
    <property type="match status" value="1"/>
</dbReference>
<dbReference type="InterPro" id="IPR028366">
    <property type="entry name" value="PhoU"/>
</dbReference>
<dbReference type="InterPro" id="IPR026022">
    <property type="entry name" value="PhoU_dom"/>
</dbReference>
<dbReference type="GO" id="GO:0045936">
    <property type="term" value="P:negative regulation of phosphate metabolic process"/>
    <property type="evidence" value="ECO:0007669"/>
    <property type="project" value="InterPro"/>
</dbReference>
<evidence type="ECO:0000313" key="2">
    <source>
        <dbReference type="EMBL" id="CEP78597.1"/>
    </source>
</evidence>
<name>A0A0C7NRW4_DEFTU</name>
<dbReference type="GO" id="GO:0030643">
    <property type="term" value="P:intracellular phosphate ion homeostasis"/>
    <property type="evidence" value="ECO:0007669"/>
    <property type="project" value="InterPro"/>
</dbReference>
<dbReference type="KEGG" id="dtn:DTL3_1303"/>
<dbReference type="PANTHER" id="PTHR42930">
    <property type="entry name" value="PHOSPHATE-SPECIFIC TRANSPORT SYSTEM ACCESSORY PROTEIN PHOU"/>
    <property type="match status" value="1"/>
</dbReference>
<dbReference type="Gene3D" id="1.20.58.220">
    <property type="entry name" value="Phosphate transport system protein phou homolog 2, domain 2"/>
    <property type="match status" value="1"/>
</dbReference>
<evidence type="ECO:0000313" key="3">
    <source>
        <dbReference type="Proteomes" id="UP000032809"/>
    </source>
</evidence>
<evidence type="ECO:0000259" key="1">
    <source>
        <dbReference type="Pfam" id="PF01895"/>
    </source>
</evidence>
<feature type="domain" description="PhoU" evidence="1">
    <location>
        <begin position="25"/>
        <end position="111"/>
    </location>
</feature>